<reference evidence="2" key="1">
    <citation type="journal article" date="2020" name="mSystems">
        <title>Genome- and Community-Level Interaction Insights into Carbon Utilization and Element Cycling Functions of Hydrothermarchaeota in Hydrothermal Sediment.</title>
        <authorList>
            <person name="Zhou Z."/>
            <person name="Liu Y."/>
            <person name="Xu W."/>
            <person name="Pan J."/>
            <person name="Luo Z.H."/>
            <person name="Li M."/>
        </authorList>
    </citation>
    <scope>NUCLEOTIDE SEQUENCE [LARGE SCALE GENOMIC DNA]</scope>
    <source>
        <strain evidence="2">SpSt-374</strain>
    </source>
</reference>
<evidence type="ECO:0000313" key="2">
    <source>
        <dbReference type="EMBL" id="HGG02931.1"/>
    </source>
</evidence>
<sequence length="107" mass="11962">MIEDLVEIMNNQASYISDSGHWATAPNIATPVTLGEGYGSQQLNQRRQQRLNYNSSRRLRPGSKLARSDAFGLQLHPWWRLPALSERQPRRAASSRGANGINCMTPA</sequence>
<feature type="region of interest" description="Disordered" evidence="1">
    <location>
        <begin position="86"/>
        <end position="107"/>
    </location>
</feature>
<dbReference type="AlphaFoldDB" id="A0A7C3VSS1"/>
<organism evidence="2">
    <name type="scientific">Planktothricoides sp. SpSt-374</name>
    <dbReference type="NCBI Taxonomy" id="2282167"/>
    <lineage>
        <taxon>Bacteria</taxon>
        <taxon>Bacillati</taxon>
        <taxon>Cyanobacteriota</taxon>
        <taxon>Cyanophyceae</taxon>
        <taxon>Oscillatoriophycideae</taxon>
        <taxon>Oscillatoriales</taxon>
        <taxon>Oscillatoriaceae</taxon>
        <taxon>Planktothricoides</taxon>
    </lineage>
</organism>
<comment type="caution">
    <text evidence="2">The sequence shown here is derived from an EMBL/GenBank/DDBJ whole genome shotgun (WGS) entry which is preliminary data.</text>
</comment>
<dbReference type="EMBL" id="DSPX01000202">
    <property type="protein sequence ID" value="HGG02931.1"/>
    <property type="molecule type" value="Genomic_DNA"/>
</dbReference>
<proteinExistence type="predicted"/>
<name>A0A7C3VSS1_9CYAN</name>
<accession>A0A7C3VSS1</accession>
<protein>
    <submittedName>
        <fullName evidence="2">Uncharacterized protein</fullName>
    </submittedName>
</protein>
<evidence type="ECO:0000256" key="1">
    <source>
        <dbReference type="SAM" id="MobiDB-lite"/>
    </source>
</evidence>
<gene>
    <name evidence="2" type="ORF">ENR15_20380</name>
</gene>